<feature type="signal peptide" evidence="2">
    <location>
        <begin position="1"/>
        <end position="34"/>
    </location>
</feature>
<organism evidence="3 4">
    <name type="scientific">Telmatocola sphagniphila</name>
    <dbReference type="NCBI Taxonomy" id="1123043"/>
    <lineage>
        <taxon>Bacteria</taxon>
        <taxon>Pseudomonadati</taxon>
        <taxon>Planctomycetota</taxon>
        <taxon>Planctomycetia</taxon>
        <taxon>Gemmatales</taxon>
        <taxon>Gemmataceae</taxon>
    </lineage>
</organism>
<evidence type="ECO:0000313" key="3">
    <source>
        <dbReference type="EMBL" id="QVL34547.1"/>
    </source>
</evidence>
<evidence type="ECO:0000256" key="1">
    <source>
        <dbReference type="SAM" id="MobiDB-lite"/>
    </source>
</evidence>
<dbReference type="PROSITE" id="PS51318">
    <property type="entry name" value="TAT"/>
    <property type="match status" value="1"/>
</dbReference>
<dbReference type="KEGG" id="tsph:KIH39_11755"/>
<protein>
    <submittedName>
        <fullName evidence="3">Uncharacterized protein</fullName>
    </submittedName>
</protein>
<dbReference type="EMBL" id="CP074694">
    <property type="protein sequence ID" value="QVL34547.1"/>
    <property type="molecule type" value="Genomic_DNA"/>
</dbReference>
<evidence type="ECO:0000313" key="4">
    <source>
        <dbReference type="Proteomes" id="UP000676194"/>
    </source>
</evidence>
<feature type="chain" id="PRO_5034123132" evidence="2">
    <location>
        <begin position="35"/>
        <end position="119"/>
    </location>
</feature>
<gene>
    <name evidence="3" type="ORF">KIH39_11755</name>
</gene>
<dbReference type="RefSeq" id="WP_213499643.1">
    <property type="nucleotide sequence ID" value="NZ_CP074694.1"/>
</dbReference>
<keyword evidence="4" id="KW-1185">Reference proteome</keyword>
<feature type="region of interest" description="Disordered" evidence="1">
    <location>
        <begin position="92"/>
        <end position="119"/>
    </location>
</feature>
<sequence>MTEFSHDTKSTGFSRRKVLLTAGALAAGTLSASAEVMAGEDQKKVEKKFEGESREGKIQEALDNALKELDKAMGEGGVADGLANWKLSSVSGQRGGFAGRRGVKVEITATRSPDWQEKR</sequence>
<dbReference type="AlphaFoldDB" id="A0A8E6BAW1"/>
<accession>A0A8E6BAW1</accession>
<reference evidence="3" key="1">
    <citation type="submission" date="2021-05" db="EMBL/GenBank/DDBJ databases">
        <title>Complete genome sequence of the cellulolytic planctomycete Telmatocola sphagniphila SP2T and characterization of the first cellulase from planctomycetes.</title>
        <authorList>
            <person name="Rakitin A.L."/>
            <person name="Beletsky A.V."/>
            <person name="Naumoff D.G."/>
            <person name="Kulichevskaya I.S."/>
            <person name="Mardanov A.V."/>
            <person name="Ravin N.V."/>
            <person name="Dedysh S.N."/>
        </authorList>
    </citation>
    <scope>NUCLEOTIDE SEQUENCE</scope>
    <source>
        <strain evidence="3">SP2T</strain>
    </source>
</reference>
<keyword evidence="2" id="KW-0732">Signal</keyword>
<dbReference type="InterPro" id="IPR006311">
    <property type="entry name" value="TAT_signal"/>
</dbReference>
<proteinExistence type="predicted"/>
<evidence type="ECO:0000256" key="2">
    <source>
        <dbReference type="SAM" id="SignalP"/>
    </source>
</evidence>
<dbReference type="Proteomes" id="UP000676194">
    <property type="component" value="Chromosome"/>
</dbReference>
<name>A0A8E6BAW1_9BACT</name>